<feature type="transmembrane region" description="Helical" evidence="1">
    <location>
        <begin position="17"/>
        <end position="40"/>
    </location>
</feature>
<proteinExistence type="predicted"/>
<comment type="caution">
    <text evidence="2">The sequence shown here is derived from an EMBL/GenBank/DDBJ whole genome shotgun (WGS) entry which is preliminary data.</text>
</comment>
<feature type="transmembrane region" description="Helical" evidence="1">
    <location>
        <begin position="52"/>
        <end position="76"/>
    </location>
</feature>
<evidence type="ECO:0000313" key="2">
    <source>
        <dbReference type="EMBL" id="TDQ67563.1"/>
    </source>
</evidence>
<evidence type="ECO:0000313" key="3">
    <source>
        <dbReference type="Proteomes" id="UP000294855"/>
    </source>
</evidence>
<evidence type="ECO:0000256" key="1">
    <source>
        <dbReference type="SAM" id="Phobius"/>
    </source>
</evidence>
<gene>
    <name evidence="2" type="ORF">C7391_1534</name>
</gene>
<reference evidence="2 3" key="1">
    <citation type="submission" date="2019-03" db="EMBL/GenBank/DDBJ databases">
        <title>Genomic Encyclopedia of Type Strains, Phase IV (KMG-IV): sequencing the most valuable type-strain genomes for metagenomic binning, comparative biology and taxonomic classification.</title>
        <authorList>
            <person name="Goeker M."/>
        </authorList>
    </citation>
    <scope>NUCLEOTIDE SEQUENCE [LARGE SCALE GENOMIC DNA]</scope>
    <source>
        <strain evidence="2 3">DSM 13328</strain>
    </source>
</reference>
<name>A0A484F248_9EURY</name>
<feature type="transmembrane region" description="Helical" evidence="1">
    <location>
        <begin position="96"/>
        <end position="116"/>
    </location>
</feature>
<feature type="transmembrane region" description="Helical" evidence="1">
    <location>
        <begin position="128"/>
        <end position="146"/>
    </location>
</feature>
<dbReference type="Proteomes" id="UP000294855">
    <property type="component" value="Unassembled WGS sequence"/>
</dbReference>
<keyword evidence="1" id="KW-0812">Transmembrane</keyword>
<keyword evidence="1" id="KW-0472">Membrane</keyword>
<feature type="transmembrane region" description="Helical" evidence="1">
    <location>
        <begin position="258"/>
        <end position="278"/>
    </location>
</feature>
<accession>A0A484F248</accession>
<protein>
    <submittedName>
        <fullName evidence="2">Uncharacterized protein</fullName>
    </submittedName>
</protein>
<dbReference type="EMBL" id="SNYS01000011">
    <property type="protein sequence ID" value="TDQ67563.1"/>
    <property type="molecule type" value="Genomic_DNA"/>
</dbReference>
<keyword evidence="1" id="KW-1133">Transmembrane helix</keyword>
<feature type="transmembrane region" description="Helical" evidence="1">
    <location>
        <begin position="166"/>
        <end position="186"/>
    </location>
</feature>
<organism evidence="2 3">
    <name type="scientific">Methanimicrococcus blatticola</name>
    <dbReference type="NCBI Taxonomy" id="91560"/>
    <lineage>
        <taxon>Archaea</taxon>
        <taxon>Methanobacteriati</taxon>
        <taxon>Methanobacteriota</taxon>
        <taxon>Stenosarchaea group</taxon>
        <taxon>Methanomicrobia</taxon>
        <taxon>Methanosarcinales</taxon>
        <taxon>Methanosarcinaceae</taxon>
        <taxon>Methanimicrococcus</taxon>
    </lineage>
</organism>
<feature type="transmembrane region" description="Helical" evidence="1">
    <location>
        <begin position="207"/>
        <end position="229"/>
    </location>
</feature>
<keyword evidence="3" id="KW-1185">Reference proteome</keyword>
<dbReference type="AlphaFoldDB" id="A0A484F248"/>
<sequence length="295" mass="33176">MKQILDAISGINEVLDAYVWLGIPDVVKGIVLAFLFAVIFKKYIKKYPLIFYIYPILLCIWFTFTGLTGLFNLNIISELGMNNWWIITLIRFPYSLGVVTPLGIGLITIVMFIGVLPKSKTVIELYKIRAELSIIGATLLVAHGMMRIGRASNSFSSFLDGEFSLRILAFAIIGPIILLLIILPWLTSFPVIRKRLKPKTWKVLQTYTCVPMFIGMLLFGWAFTAGASISTYPDLMHLSDIVINGRGNPISLNDGINFANSILGSKVYLALLAAYLWLRYRRSQERKKKAIKSAN</sequence>
<dbReference type="RefSeq" id="WP_133517976.1">
    <property type="nucleotide sequence ID" value="NZ_JAHDUW010000007.1"/>
</dbReference>